<sequence length="872" mass="97178">MVSQDYGKENGGGDTSFDSSPLTTPPNTNGSLGKSDVVNPTNTTEEDEDDLRIRKIMEEARKRALIEVEDQGDILASIRPTGMRSTAMSSRSGSGAGTQINSTDMNGSSSDDEDDLMDVDLGSILNNPGKTSSSSNRSQSTFKQDPSPRSRPKKTADDYLASYGVPPQEDDDGSYKPSTYATQSNITPSQRPRREAARKAPYSFKLALQRPSESRQVLLDTKHSAAVKMGIVKPESWKQDNRSTGSNDIVKRLIRERNREIREGIGSEGVKQAIAYIEKSRQYMEEEDGLFDSLSEGDANELDAESDDAEMSDDDVGVSMKSSKNKRIKTETHEDTLARFDSVKTDVFKKLEDDKDKEEGEEGLDGSKALEIIERDRADGIKAASSETDFGLAERNFWETGERRLPIEAEKLRLEKPFGLLATLVNFQDSPNHVYIAQLLQNADLLEGLTDASIQPFTIWLVEQAMLNGSEDVSMGAIIALERLLDGATNDVLQICIDSLISALRSLGMKDDGVPRKESGNSDMDSESERSKRVTQKFRLEKLSNFIAICQKVGESLTSSSIDCKPLLLCLFRIMVDPLYDFLRGEARTAVKVLMGASFAHWQGITWDVEFQDVFCSFLRSKYPSTKLAYLQCLPCDSLRSRILVRNVALRLITQEEKDSLPQPQPYIIPDNYDLLLTTLQRQDDSINPLWVAKGQVNANFTQLEASIAILQYCFIDLLLQLCFLRGKGPRNQSQKRIFDRMIAADLEKLIASDPILSPRLDEDKKAKADKNIAYKLLLSISKRKVMQVEEIIKLLNIFNHRILESTNNGSRQANLGLAAHMAASESQIRAKDALQRNALLLTYTLEQFVSEETEAGKTEQGTLDGYFTSKS</sequence>
<reference evidence="2 3" key="1">
    <citation type="journal article" date="2018" name="Mol. Biol. Evol.">
        <title>Broad Genomic Sampling Reveals a Smut Pathogenic Ancestry of the Fungal Clade Ustilaginomycotina.</title>
        <authorList>
            <person name="Kijpornyongpan T."/>
            <person name="Mondo S.J."/>
            <person name="Barry K."/>
            <person name="Sandor L."/>
            <person name="Lee J."/>
            <person name="Lipzen A."/>
            <person name="Pangilinan J."/>
            <person name="LaButti K."/>
            <person name="Hainaut M."/>
            <person name="Henrissat B."/>
            <person name="Grigoriev I.V."/>
            <person name="Spatafora J.W."/>
            <person name="Aime M.C."/>
        </authorList>
    </citation>
    <scope>NUCLEOTIDE SEQUENCE [LARGE SCALE GENOMIC DNA]</scope>
    <source>
        <strain evidence="2 3">MCA 3882</strain>
    </source>
</reference>
<dbReference type="RefSeq" id="XP_025354310.1">
    <property type="nucleotide sequence ID" value="XM_025501844.1"/>
</dbReference>
<evidence type="ECO:0000313" key="2">
    <source>
        <dbReference type="EMBL" id="PWN34008.1"/>
    </source>
</evidence>
<proteinExistence type="predicted"/>
<feature type="compositionally biased region" description="Polar residues" evidence="1">
    <location>
        <begin position="16"/>
        <end position="43"/>
    </location>
</feature>
<protein>
    <submittedName>
        <fullName evidence="2">Uncharacterized protein</fullName>
    </submittedName>
</protein>
<dbReference type="InParanoid" id="A0A316VAB6"/>
<dbReference type="GeneID" id="37023625"/>
<dbReference type="AlphaFoldDB" id="A0A316VAB6"/>
<keyword evidence="3" id="KW-1185">Reference proteome</keyword>
<feature type="region of interest" description="Disordered" evidence="1">
    <location>
        <begin position="512"/>
        <end position="533"/>
    </location>
</feature>
<dbReference type="OrthoDB" id="10431347at2759"/>
<feature type="region of interest" description="Disordered" evidence="1">
    <location>
        <begin position="1"/>
        <end position="52"/>
    </location>
</feature>
<feature type="compositionally biased region" description="Polar residues" evidence="1">
    <location>
        <begin position="176"/>
        <end position="190"/>
    </location>
</feature>
<dbReference type="Proteomes" id="UP000245771">
    <property type="component" value="Unassembled WGS sequence"/>
</dbReference>
<evidence type="ECO:0000256" key="1">
    <source>
        <dbReference type="SAM" id="MobiDB-lite"/>
    </source>
</evidence>
<feature type="compositionally biased region" description="Polar residues" evidence="1">
    <location>
        <begin position="83"/>
        <end position="106"/>
    </location>
</feature>
<evidence type="ECO:0000313" key="3">
    <source>
        <dbReference type="Proteomes" id="UP000245771"/>
    </source>
</evidence>
<feature type="region of interest" description="Disordered" evidence="1">
    <location>
        <begin position="294"/>
        <end position="329"/>
    </location>
</feature>
<name>A0A316VAB6_9BASI</name>
<accession>A0A316VAB6</accession>
<organism evidence="2 3">
    <name type="scientific">Meira miltonrushii</name>
    <dbReference type="NCBI Taxonomy" id="1280837"/>
    <lineage>
        <taxon>Eukaryota</taxon>
        <taxon>Fungi</taxon>
        <taxon>Dikarya</taxon>
        <taxon>Basidiomycota</taxon>
        <taxon>Ustilaginomycotina</taxon>
        <taxon>Exobasidiomycetes</taxon>
        <taxon>Exobasidiales</taxon>
        <taxon>Brachybasidiaceae</taxon>
        <taxon>Meira</taxon>
    </lineage>
</organism>
<dbReference type="EMBL" id="KZ819604">
    <property type="protein sequence ID" value="PWN34008.1"/>
    <property type="molecule type" value="Genomic_DNA"/>
</dbReference>
<feature type="region of interest" description="Disordered" evidence="1">
    <location>
        <begin position="64"/>
        <end position="200"/>
    </location>
</feature>
<feature type="compositionally biased region" description="Acidic residues" evidence="1">
    <location>
        <begin position="298"/>
        <end position="316"/>
    </location>
</feature>
<gene>
    <name evidence="2" type="ORF">FA14DRAFT_191104</name>
</gene>